<protein>
    <recommendedName>
        <fullName evidence="4">Ig-like domain-containing protein</fullName>
    </recommendedName>
</protein>
<name>A0A9D1IVI9_9CLOT</name>
<sequence length="129" mass="14650">MKKFTALLVSLLVILSCAAVFAADVVQGPRTFTEEERAAFLEAVGIEVPDEAALVPDESACPACLQGTFEESTITTSWMRTGRTRTCPDHWHYQDVEEHRLVVHEYICNVCLYGYETQETEYQWVHDHP</sequence>
<dbReference type="Proteomes" id="UP000824073">
    <property type="component" value="Unassembled WGS sequence"/>
</dbReference>
<comment type="caution">
    <text evidence="2">The sequence shown here is derived from an EMBL/GenBank/DDBJ whole genome shotgun (WGS) entry which is preliminary data.</text>
</comment>
<organism evidence="2 3">
    <name type="scientific">Candidatus Ventrousia excrementavium</name>
    <dbReference type="NCBI Taxonomy" id="2840961"/>
    <lineage>
        <taxon>Bacteria</taxon>
        <taxon>Bacillati</taxon>
        <taxon>Bacillota</taxon>
        <taxon>Clostridia</taxon>
        <taxon>Eubacteriales</taxon>
        <taxon>Clostridiaceae</taxon>
        <taxon>Clostridiaceae incertae sedis</taxon>
        <taxon>Candidatus Ventrousia</taxon>
    </lineage>
</organism>
<reference evidence="2" key="1">
    <citation type="submission" date="2020-10" db="EMBL/GenBank/DDBJ databases">
        <authorList>
            <person name="Gilroy R."/>
        </authorList>
    </citation>
    <scope>NUCLEOTIDE SEQUENCE</scope>
    <source>
        <strain evidence="2">CHK191-8634</strain>
    </source>
</reference>
<dbReference type="AlphaFoldDB" id="A0A9D1IVI9"/>
<dbReference type="EMBL" id="DVMR01000009">
    <property type="protein sequence ID" value="HIU42794.1"/>
    <property type="molecule type" value="Genomic_DNA"/>
</dbReference>
<keyword evidence="1" id="KW-0732">Signal</keyword>
<evidence type="ECO:0000313" key="3">
    <source>
        <dbReference type="Proteomes" id="UP000824073"/>
    </source>
</evidence>
<dbReference type="PROSITE" id="PS51257">
    <property type="entry name" value="PROKAR_LIPOPROTEIN"/>
    <property type="match status" value="1"/>
</dbReference>
<gene>
    <name evidence="2" type="ORF">IAB67_00665</name>
</gene>
<reference evidence="2" key="2">
    <citation type="journal article" date="2021" name="PeerJ">
        <title>Extensive microbial diversity within the chicken gut microbiome revealed by metagenomics and culture.</title>
        <authorList>
            <person name="Gilroy R."/>
            <person name="Ravi A."/>
            <person name="Getino M."/>
            <person name="Pursley I."/>
            <person name="Horton D.L."/>
            <person name="Alikhan N.F."/>
            <person name="Baker D."/>
            <person name="Gharbi K."/>
            <person name="Hall N."/>
            <person name="Watson M."/>
            <person name="Adriaenssens E.M."/>
            <person name="Foster-Nyarko E."/>
            <person name="Jarju S."/>
            <person name="Secka A."/>
            <person name="Antonio M."/>
            <person name="Oren A."/>
            <person name="Chaudhuri R.R."/>
            <person name="La Ragione R."/>
            <person name="Hildebrand F."/>
            <person name="Pallen M.J."/>
        </authorList>
    </citation>
    <scope>NUCLEOTIDE SEQUENCE</scope>
    <source>
        <strain evidence="2">CHK191-8634</strain>
    </source>
</reference>
<feature type="signal peptide" evidence="1">
    <location>
        <begin position="1"/>
        <end position="22"/>
    </location>
</feature>
<evidence type="ECO:0000313" key="2">
    <source>
        <dbReference type="EMBL" id="HIU42794.1"/>
    </source>
</evidence>
<evidence type="ECO:0008006" key="4">
    <source>
        <dbReference type="Google" id="ProtNLM"/>
    </source>
</evidence>
<accession>A0A9D1IVI9</accession>
<proteinExistence type="predicted"/>
<feature type="chain" id="PRO_5039680937" description="Ig-like domain-containing protein" evidence="1">
    <location>
        <begin position="23"/>
        <end position="129"/>
    </location>
</feature>
<evidence type="ECO:0000256" key="1">
    <source>
        <dbReference type="SAM" id="SignalP"/>
    </source>
</evidence>